<name>A0A9P8Y649_9PEZI</name>
<dbReference type="GeneID" id="70188345"/>
<organism evidence="2 3">
    <name type="scientific">Microdochium trichocladiopsis</name>
    <dbReference type="NCBI Taxonomy" id="1682393"/>
    <lineage>
        <taxon>Eukaryota</taxon>
        <taxon>Fungi</taxon>
        <taxon>Dikarya</taxon>
        <taxon>Ascomycota</taxon>
        <taxon>Pezizomycotina</taxon>
        <taxon>Sordariomycetes</taxon>
        <taxon>Xylariomycetidae</taxon>
        <taxon>Xylariales</taxon>
        <taxon>Microdochiaceae</taxon>
        <taxon>Microdochium</taxon>
    </lineage>
</organism>
<reference evidence="2" key="1">
    <citation type="journal article" date="2021" name="Nat. Commun.">
        <title>Genetic determinants of endophytism in the Arabidopsis root mycobiome.</title>
        <authorList>
            <person name="Mesny F."/>
            <person name="Miyauchi S."/>
            <person name="Thiergart T."/>
            <person name="Pickel B."/>
            <person name="Atanasova L."/>
            <person name="Karlsson M."/>
            <person name="Huettel B."/>
            <person name="Barry K.W."/>
            <person name="Haridas S."/>
            <person name="Chen C."/>
            <person name="Bauer D."/>
            <person name="Andreopoulos W."/>
            <person name="Pangilinan J."/>
            <person name="LaButti K."/>
            <person name="Riley R."/>
            <person name="Lipzen A."/>
            <person name="Clum A."/>
            <person name="Drula E."/>
            <person name="Henrissat B."/>
            <person name="Kohler A."/>
            <person name="Grigoriev I.V."/>
            <person name="Martin F.M."/>
            <person name="Hacquard S."/>
        </authorList>
    </citation>
    <scope>NUCLEOTIDE SEQUENCE</scope>
    <source>
        <strain evidence="2">MPI-CAGE-CH-0230</strain>
    </source>
</reference>
<dbReference type="PANTHER" id="PTHR33112">
    <property type="entry name" value="DOMAIN PROTEIN, PUTATIVE-RELATED"/>
    <property type="match status" value="1"/>
</dbReference>
<sequence length="382" mass="44006">MPWYYTTTFEVTGNTIDINHRVIYNLYRFQILSIKEDVAGLTLHDLANHTGSDASLDQARRWLGKCIDSHQDCGSDRDITFRPSRLLYLGSSDIRLHTSQDYPDDLRYMTLSHCWGRLQSTRLQQGNLDFFRRNAIPQEALPKTFRDAIRLARHLGADYLWIDRLCIIQDSLEDWQAESVMMGEVYRNSLCNIAATTALDSSEGCLYPRDPRMLQPTPLVDGFYLCNRTSLDHPYHLYTRAWVLQEILLAPRTLHCADSQLYWSCDGMRVSEEFSGGFTGWTPSMCNHPFHGSSKGFVEETLRAMIVQMRTADEDLIPSRRGPRPFTLVAYLHTQPFWSSAVRIWGQLVDIYTRTDLTFDTDRPMAIAGAADAFRPYLGDYR</sequence>
<dbReference type="InterPro" id="IPR010730">
    <property type="entry name" value="HET"/>
</dbReference>
<dbReference type="AlphaFoldDB" id="A0A9P8Y649"/>
<dbReference type="OrthoDB" id="5362512at2759"/>
<evidence type="ECO:0000259" key="1">
    <source>
        <dbReference type="Pfam" id="PF06985"/>
    </source>
</evidence>
<dbReference type="EMBL" id="JAGTJQ010000006">
    <property type="protein sequence ID" value="KAH7028792.1"/>
    <property type="molecule type" value="Genomic_DNA"/>
</dbReference>
<dbReference type="Proteomes" id="UP000756346">
    <property type="component" value="Unassembled WGS sequence"/>
</dbReference>
<evidence type="ECO:0000313" key="3">
    <source>
        <dbReference type="Proteomes" id="UP000756346"/>
    </source>
</evidence>
<keyword evidence="3" id="KW-1185">Reference proteome</keyword>
<comment type="caution">
    <text evidence="2">The sequence shown here is derived from an EMBL/GenBank/DDBJ whole genome shotgun (WGS) entry which is preliminary data.</text>
</comment>
<dbReference type="RefSeq" id="XP_046011080.1">
    <property type="nucleotide sequence ID" value="XM_046158799.1"/>
</dbReference>
<gene>
    <name evidence="2" type="ORF">B0I36DRAFT_363417</name>
</gene>
<dbReference type="PANTHER" id="PTHR33112:SF10">
    <property type="entry name" value="TOL"/>
    <property type="match status" value="1"/>
</dbReference>
<dbReference type="Pfam" id="PF06985">
    <property type="entry name" value="HET"/>
    <property type="match status" value="1"/>
</dbReference>
<feature type="domain" description="Heterokaryon incompatibility" evidence="1">
    <location>
        <begin position="108"/>
        <end position="246"/>
    </location>
</feature>
<evidence type="ECO:0000313" key="2">
    <source>
        <dbReference type="EMBL" id="KAH7028792.1"/>
    </source>
</evidence>
<protein>
    <submittedName>
        <fullName evidence="2">Heterokaryon incompatibility protein-domain-containing protein</fullName>
    </submittedName>
</protein>
<proteinExistence type="predicted"/>
<accession>A0A9P8Y649</accession>